<evidence type="ECO:0000313" key="5">
    <source>
        <dbReference type="Proteomes" id="UP000598820"/>
    </source>
</evidence>
<dbReference type="Gene3D" id="3.40.50.12780">
    <property type="entry name" value="N-terminal domain of ligase-like"/>
    <property type="match status" value="1"/>
</dbReference>
<feature type="domain" description="AMP-dependent synthetase/ligase" evidence="3">
    <location>
        <begin position="23"/>
        <end position="394"/>
    </location>
</feature>
<dbReference type="Proteomes" id="UP000598820">
    <property type="component" value="Unassembled WGS sequence"/>
</dbReference>
<dbReference type="Pfam" id="PF23562">
    <property type="entry name" value="AMP-binding_C_3"/>
    <property type="match status" value="1"/>
</dbReference>
<keyword evidence="1" id="KW-0547">Nucleotide-binding</keyword>
<protein>
    <submittedName>
        <fullName evidence="4">AMP-binding protein</fullName>
    </submittedName>
</protein>
<evidence type="ECO:0000313" key="4">
    <source>
        <dbReference type="EMBL" id="MBD2705057.1"/>
    </source>
</evidence>
<sequence length="561" mass="62862">MQTDTQTQTDVVPFIDYFYKWEREKADQVYLRQPIGDSYVDYTWAGVGQQARRMATYLQSLGLPTGSHIGLISKNCPHWIIADIAILMSGYVSVPFYPTLTADQLNALLGHSQCAVLFVGKVDDWGTMKAGVPDDVVSINFPGYQTDPTLRSWDEIMANFPPIVESPKADLDELFTIIYTSGTTGMPKGVMIDYRAAAQLAINVRPMTFQELPNARFFSYLPLCHVAERTIVEAMGMITGGTVYFAESLETFAKNLAAARPTHFLAVPRIWMKFQQGVLAKLSEQRLNLLLRIPVVSSLLKRRIRQSLGLNDAVLILTGAAPTPISLIRWFRRLGIRIQENYGMTENLASVCMMPADQIKDGTVGRINPGMSVKIDAITGEILTKSGWIMRGYYRNPDLTAETLIADNWLRTGDIGELDSEGYLRITGRLKDVYKSSKGEFIAPAVLEAGFSDNPFIEQICVTGRELPQPIALIVLSETTPKVAQKEVEKSLIDTVNAINDRVHPYERIRKIVILKKAWTVENNLITPTLKIKRNEIEAQFNPFMTSWYDCAETIVWEDAG</sequence>
<comment type="caution">
    <text evidence="4">The sequence shown here is derived from an EMBL/GenBank/DDBJ whole genome shotgun (WGS) entry which is preliminary data.</text>
</comment>
<dbReference type="PANTHER" id="PTHR43272:SF33">
    <property type="entry name" value="AMP-BINDING DOMAIN-CONTAINING PROTEIN-RELATED"/>
    <property type="match status" value="1"/>
</dbReference>
<keyword evidence="5" id="KW-1185">Reference proteome</keyword>
<proteinExistence type="predicted"/>
<dbReference type="GO" id="GO:0016020">
    <property type="term" value="C:membrane"/>
    <property type="evidence" value="ECO:0007669"/>
    <property type="project" value="TreeGrafter"/>
</dbReference>
<dbReference type="AlphaFoldDB" id="A0A927AV94"/>
<dbReference type="GO" id="GO:0004467">
    <property type="term" value="F:long-chain fatty acid-CoA ligase activity"/>
    <property type="evidence" value="ECO:0007669"/>
    <property type="project" value="TreeGrafter"/>
</dbReference>
<evidence type="ECO:0000256" key="2">
    <source>
        <dbReference type="ARBA" id="ARBA00022840"/>
    </source>
</evidence>
<dbReference type="PROSITE" id="PS00455">
    <property type="entry name" value="AMP_BINDING"/>
    <property type="match status" value="1"/>
</dbReference>
<evidence type="ECO:0000259" key="3">
    <source>
        <dbReference type="Pfam" id="PF00501"/>
    </source>
</evidence>
<organism evidence="4 5">
    <name type="scientific">Spirosoma profusum</name>
    <dbReference type="NCBI Taxonomy" id="2771354"/>
    <lineage>
        <taxon>Bacteria</taxon>
        <taxon>Pseudomonadati</taxon>
        <taxon>Bacteroidota</taxon>
        <taxon>Cytophagia</taxon>
        <taxon>Cytophagales</taxon>
        <taxon>Cytophagaceae</taxon>
        <taxon>Spirosoma</taxon>
    </lineage>
</organism>
<evidence type="ECO:0000256" key="1">
    <source>
        <dbReference type="ARBA" id="ARBA00022741"/>
    </source>
</evidence>
<dbReference type="Pfam" id="PF00501">
    <property type="entry name" value="AMP-binding"/>
    <property type="match status" value="1"/>
</dbReference>
<dbReference type="InterPro" id="IPR000873">
    <property type="entry name" value="AMP-dep_synth/lig_dom"/>
</dbReference>
<dbReference type="PANTHER" id="PTHR43272">
    <property type="entry name" value="LONG-CHAIN-FATTY-ACID--COA LIGASE"/>
    <property type="match status" value="1"/>
</dbReference>
<dbReference type="InterPro" id="IPR020845">
    <property type="entry name" value="AMP-binding_CS"/>
</dbReference>
<reference evidence="4" key="1">
    <citation type="submission" date="2020-09" db="EMBL/GenBank/DDBJ databases">
        <authorList>
            <person name="Kim M.K."/>
        </authorList>
    </citation>
    <scope>NUCLEOTIDE SEQUENCE</scope>
    <source>
        <strain evidence="4">BT702</strain>
    </source>
</reference>
<dbReference type="EMBL" id="JACWZY010000043">
    <property type="protein sequence ID" value="MBD2705057.1"/>
    <property type="molecule type" value="Genomic_DNA"/>
</dbReference>
<keyword evidence="2" id="KW-0067">ATP-binding</keyword>
<dbReference type="SUPFAM" id="SSF56801">
    <property type="entry name" value="Acetyl-CoA synthetase-like"/>
    <property type="match status" value="1"/>
</dbReference>
<accession>A0A927AV94</accession>
<dbReference type="InterPro" id="IPR042099">
    <property type="entry name" value="ANL_N_sf"/>
</dbReference>
<dbReference type="RefSeq" id="WP_190892145.1">
    <property type="nucleotide sequence ID" value="NZ_JACWZY010000043.1"/>
</dbReference>
<dbReference type="GO" id="GO:0005524">
    <property type="term" value="F:ATP binding"/>
    <property type="evidence" value="ECO:0007669"/>
    <property type="project" value="UniProtKB-KW"/>
</dbReference>
<name>A0A927AV94_9BACT</name>
<gene>
    <name evidence="4" type="ORF">IC229_30810</name>
</gene>